<dbReference type="PANTHER" id="PTHR31413:SF31">
    <property type="entry name" value="NINJA-FAMILY PROTEIN AFP3"/>
    <property type="match status" value="1"/>
</dbReference>
<evidence type="ECO:0000259" key="6">
    <source>
        <dbReference type="Pfam" id="PF16135"/>
    </source>
</evidence>
<protein>
    <recommendedName>
        <fullName evidence="4">Ninja-family protein</fullName>
    </recommendedName>
    <alternativeName>
        <fullName evidence="4">ABI-binding protein</fullName>
    </alternativeName>
</protein>
<evidence type="ECO:0000256" key="4">
    <source>
        <dbReference type="RuleBase" id="RU369029"/>
    </source>
</evidence>
<dbReference type="STRING" id="4155.A0A022RUK9"/>
<keyword evidence="8" id="KW-1185">Reference proteome</keyword>
<evidence type="ECO:0000259" key="5">
    <source>
        <dbReference type="Pfam" id="PF07897"/>
    </source>
</evidence>
<dbReference type="OrthoDB" id="667358at2759"/>
<dbReference type="InterPro" id="IPR032310">
    <property type="entry name" value="NLS_NINJA_AFP-like"/>
</dbReference>
<feature type="domain" description="Tify" evidence="6">
    <location>
        <begin position="237"/>
        <end position="271"/>
    </location>
</feature>
<comment type="similarity">
    <text evidence="2 4">Belongs to the Ninja family.</text>
</comment>
<evidence type="ECO:0000256" key="1">
    <source>
        <dbReference type="ARBA" id="ARBA00004123"/>
    </source>
</evidence>
<dbReference type="PhylomeDB" id="A0A022RUK9"/>
<dbReference type="Proteomes" id="UP000030748">
    <property type="component" value="Unassembled WGS sequence"/>
</dbReference>
<accession>A0A022RUK9</accession>
<evidence type="ECO:0000313" key="8">
    <source>
        <dbReference type="Proteomes" id="UP000030748"/>
    </source>
</evidence>
<dbReference type="Pfam" id="PF16136">
    <property type="entry name" value="NLS_NINJA_AFP"/>
    <property type="match status" value="1"/>
</dbReference>
<dbReference type="InterPro" id="IPR012463">
    <property type="entry name" value="Ninja_motif"/>
</dbReference>
<comment type="function">
    <text evidence="4">Acts as a negative regulator of abscisic acid (ABA) response.</text>
</comment>
<dbReference type="Pfam" id="PF16135">
    <property type="entry name" value="TDBD"/>
    <property type="match status" value="1"/>
</dbReference>
<feature type="domain" description="Ethylene-responsive binding factor-associated repression" evidence="5">
    <location>
        <begin position="37"/>
        <end position="71"/>
    </location>
</feature>
<dbReference type="eggNOG" id="ENOG502QW6K">
    <property type="taxonomic scope" value="Eukaryota"/>
</dbReference>
<evidence type="ECO:0000256" key="3">
    <source>
        <dbReference type="ARBA" id="ARBA00023242"/>
    </source>
</evidence>
<dbReference type="EMBL" id="KI630214">
    <property type="protein sequence ID" value="EYU44202.1"/>
    <property type="molecule type" value="Genomic_DNA"/>
</dbReference>
<name>A0A022RUK9_ERYGU</name>
<keyword evidence="3 4" id="KW-0539">Nucleus</keyword>
<dbReference type="PANTHER" id="PTHR31413">
    <property type="entry name" value="AFP HOMOLOG 2"/>
    <property type="match status" value="1"/>
</dbReference>
<organism evidence="7 8">
    <name type="scientific">Erythranthe guttata</name>
    <name type="common">Yellow monkey flower</name>
    <name type="synonym">Mimulus guttatus</name>
    <dbReference type="NCBI Taxonomy" id="4155"/>
    <lineage>
        <taxon>Eukaryota</taxon>
        <taxon>Viridiplantae</taxon>
        <taxon>Streptophyta</taxon>
        <taxon>Embryophyta</taxon>
        <taxon>Tracheophyta</taxon>
        <taxon>Spermatophyta</taxon>
        <taxon>Magnoliopsida</taxon>
        <taxon>eudicotyledons</taxon>
        <taxon>Gunneridae</taxon>
        <taxon>Pentapetalae</taxon>
        <taxon>asterids</taxon>
        <taxon>lamiids</taxon>
        <taxon>Lamiales</taxon>
        <taxon>Phrymaceae</taxon>
        <taxon>Erythranthe</taxon>
    </lineage>
</organism>
<dbReference type="KEGG" id="egt:105971392"/>
<dbReference type="OMA" id="MELMACN"/>
<evidence type="ECO:0000256" key="2">
    <source>
        <dbReference type="ARBA" id="ARBA00006081"/>
    </source>
</evidence>
<sequence>MERGEGNKENLIFSTDLLNNFIKRGLFVEYEDEQRREDEEMELSLGLSMNGRFGVDPTRKVLDRSSSISDMASVVCPADNGIGDHARGVEIEKHAPPLARTHSLPIQTEEEWRRRKELQCAARMKKNSAVVVDDADTDSSNTTSGMKGVVYEIDCGDDQKLDQFINGNVTPLMPIEHLIDGNSDPPSHQTEACKVGPTTKTETNAAAMPEMPYVTTKEAGANGKKVEGFLYKYRKGGVKIVCVCHGLFLTPAQFLNHGGFHNVDHPLKHIVVNPFPLF</sequence>
<dbReference type="GO" id="GO:0007165">
    <property type="term" value="P:signal transduction"/>
    <property type="evidence" value="ECO:0007669"/>
    <property type="project" value="InterPro"/>
</dbReference>
<gene>
    <name evidence="7" type="ORF">MIMGU_mgv1a011530mg</name>
</gene>
<dbReference type="InterPro" id="IPR031307">
    <property type="entry name" value="Ninja_fam"/>
</dbReference>
<dbReference type="InterPro" id="IPR032308">
    <property type="entry name" value="TDBD"/>
</dbReference>
<comment type="subcellular location">
    <subcellularLocation>
        <location evidence="1 4">Nucleus</location>
    </subcellularLocation>
</comment>
<dbReference type="GO" id="GO:0045892">
    <property type="term" value="P:negative regulation of DNA-templated transcription"/>
    <property type="evidence" value="ECO:0000318"/>
    <property type="project" value="GO_Central"/>
</dbReference>
<evidence type="ECO:0000313" key="7">
    <source>
        <dbReference type="EMBL" id="EYU44202.1"/>
    </source>
</evidence>
<proteinExistence type="inferred from homology"/>
<reference evidence="7 8" key="1">
    <citation type="journal article" date="2013" name="Proc. Natl. Acad. Sci. U.S.A.">
        <title>Fine-scale variation in meiotic recombination in Mimulus inferred from population shotgun sequencing.</title>
        <authorList>
            <person name="Hellsten U."/>
            <person name="Wright K.M."/>
            <person name="Jenkins J."/>
            <person name="Shu S."/>
            <person name="Yuan Y."/>
            <person name="Wessler S.R."/>
            <person name="Schmutz J."/>
            <person name="Willis J.H."/>
            <person name="Rokhsar D.S."/>
        </authorList>
    </citation>
    <scope>NUCLEOTIDE SEQUENCE [LARGE SCALE GENOMIC DNA]</scope>
    <source>
        <strain evidence="8">cv. DUN x IM62</strain>
    </source>
</reference>
<dbReference type="Pfam" id="PF07897">
    <property type="entry name" value="EAR"/>
    <property type="match status" value="1"/>
</dbReference>
<dbReference type="GO" id="GO:0005634">
    <property type="term" value="C:nucleus"/>
    <property type="evidence" value="ECO:0000318"/>
    <property type="project" value="GO_Central"/>
</dbReference>
<dbReference type="AlphaFoldDB" id="A0A022RUK9"/>